<dbReference type="EnsemblPlants" id="Kaladp0024s0854.1.v1.1">
    <property type="protein sequence ID" value="Kaladp0024s0854.1.v1.1"/>
    <property type="gene ID" value="Kaladp0024s0854.v1.1"/>
</dbReference>
<protein>
    <submittedName>
        <fullName evidence="2">Uncharacterized protein</fullName>
    </submittedName>
</protein>
<evidence type="ECO:0000313" key="3">
    <source>
        <dbReference type="Proteomes" id="UP000594263"/>
    </source>
</evidence>
<evidence type="ECO:0000256" key="1">
    <source>
        <dbReference type="SAM" id="MobiDB-lite"/>
    </source>
</evidence>
<reference evidence="2" key="1">
    <citation type="submission" date="2021-01" db="UniProtKB">
        <authorList>
            <consortium name="EnsemblPlants"/>
        </authorList>
    </citation>
    <scope>IDENTIFICATION</scope>
</reference>
<dbReference type="Proteomes" id="UP000594263">
    <property type="component" value="Unplaced"/>
</dbReference>
<feature type="region of interest" description="Disordered" evidence="1">
    <location>
        <begin position="64"/>
        <end position="85"/>
    </location>
</feature>
<evidence type="ECO:0000313" key="2">
    <source>
        <dbReference type="EnsemblPlants" id="Kaladp0024s0854.1.v1.1"/>
    </source>
</evidence>
<dbReference type="AlphaFoldDB" id="A0A7N0T7M6"/>
<accession>A0A7N0T7M6</accession>
<feature type="compositionally biased region" description="Low complexity" evidence="1">
    <location>
        <begin position="66"/>
        <end position="78"/>
    </location>
</feature>
<keyword evidence="3" id="KW-1185">Reference proteome</keyword>
<sequence length="85" mass="9652">MNKNMVKYRAIHSRNESAASFCQHDHASSASEAWSLQMDSRRFTTPNNLGEAVHLRMKMMELEKTSVSSSSAHGRASSQENFKKY</sequence>
<proteinExistence type="predicted"/>
<dbReference type="Gramene" id="Kaladp0024s0854.1.v1.1">
    <property type="protein sequence ID" value="Kaladp0024s0854.1.v1.1"/>
    <property type="gene ID" value="Kaladp0024s0854.v1.1"/>
</dbReference>
<name>A0A7N0T7M6_KALFE</name>
<organism evidence="2 3">
    <name type="scientific">Kalanchoe fedtschenkoi</name>
    <name type="common">Lavender scallops</name>
    <name type="synonym">South American air plant</name>
    <dbReference type="NCBI Taxonomy" id="63787"/>
    <lineage>
        <taxon>Eukaryota</taxon>
        <taxon>Viridiplantae</taxon>
        <taxon>Streptophyta</taxon>
        <taxon>Embryophyta</taxon>
        <taxon>Tracheophyta</taxon>
        <taxon>Spermatophyta</taxon>
        <taxon>Magnoliopsida</taxon>
        <taxon>eudicotyledons</taxon>
        <taxon>Gunneridae</taxon>
        <taxon>Pentapetalae</taxon>
        <taxon>Saxifragales</taxon>
        <taxon>Crassulaceae</taxon>
        <taxon>Kalanchoe</taxon>
    </lineage>
</organism>